<dbReference type="RefSeq" id="WP_044241825.1">
    <property type="nucleotide sequence ID" value="NZ_ASRX01000024.1"/>
</dbReference>
<protein>
    <submittedName>
        <fullName evidence="2">Uncharacterized protein</fullName>
    </submittedName>
</protein>
<feature type="region of interest" description="Disordered" evidence="1">
    <location>
        <begin position="181"/>
        <end position="206"/>
    </location>
</feature>
<dbReference type="EMBL" id="ASRX01000024">
    <property type="protein sequence ID" value="EYF05334.1"/>
    <property type="molecule type" value="Genomic_DNA"/>
</dbReference>
<reference evidence="2 3" key="1">
    <citation type="submission" date="2013-05" db="EMBL/GenBank/DDBJ databases">
        <title>Genome assembly of Chondromyces apiculatus DSM 436.</title>
        <authorList>
            <person name="Sharma G."/>
            <person name="Khatri I."/>
            <person name="Kaur C."/>
            <person name="Mayilraj S."/>
            <person name="Subramanian S."/>
        </authorList>
    </citation>
    <scope>NUCLEOTIDE SEQUENCE [LARGE SCALE GENOMIC DNA]</scope>
    <source>
        <strain evidence="2 3">DSM 436</strain>
    </source>
</reference>
<evidence type="ECO:0000313" key="3">
    <source>
        <dbReference type="Proteomes" id="UP000019678"/>
    </source>
</evidence>
<name>A0A017T7W2_9BACT</name>
<sequence length="206" mass="21993">MRTTLLVKPYKGPLAFDFQSLEGTLVDLPDRKTRGLRREKEGWEQVAQELRARLPVHAGALRLAHDVDAQLADLSERLDQVRTCKKVVDELARVAAATEALLEDQREGMVTLVVEAVRKAAKRTDPMLLTAFEQTIHYRGQLGKRAVMTRRANEEAAAKAAAAAMVAVAAVEAGGAEQAAADQAAADQAAADQAGAQGEGAASLQA</sequence>
<gene>
    <name evidence="2" type="ORF">CAP_3251</name>
</gene>
<organism evidence="2 3">
    <name type="scientific">Chondromyces apiculatus DSM 436</name>
    <dbReference type="NCBI Taxonomy" id="1192034"/>
    <lineage>
        <taxon>Bacteria</taxon>
        <taxon>Pseudomonadati</taxon>
        <taxon>Myxococcota</taxon>
        <taxon>Polyangia</taxon>
        <taxon>Polyangiales</taxon>
        <taxon>Polyangiaceae</taxon>
        <taxon>Chondromyces</taxon>
    </lineage>
</organism>
<proteinExistence type="predicted"/>
<dbReference type="Proteomes" id="UP000019678">
    <property type="component" value="Unassembled WGS sequence"/>
</dbReference>
<keyword evidence="3" id="KW-1185">Reference proteome</keyword>
<accession>A0A017T7W2</accession>
<dbReference type="AlphaFoldDB" id="A0A017T7W2"/>
<dbReference type="OrthoDB" id="5516952at2"/>
<evidence type="ECO:0000313" key="2">
    <source>
        <dbReference type="EMBL" id="EYF05334.1"/>
    </source>
</evidence>
<evidence type="ECO:0000256" key="1">
    <source>
        <dbReference type="SAM" id="MobiDB-lite"/>
    </source>
</evidence>
<comment type="caution">
    <text evidence="2">The sequence shown here is derived from an EMBL/GenBank/DDBJ whole genome shotgun (WGS) entry which is preliminary data.</text>
</comment>